<proteinExistence type="predicted"/>
<dbReference type="EMBL" id="JARFVA010000003">
    <property type="protein sequence ID" value="MDF0707700.1"/>
    <property type="molecule type" value="Genomic_DNA"/>
</dbReference>
<dbReference type="RefSeq" id="WP_275649668.1">
    <property type="nucleotide sequence ID" value="NZ_JARFVA010000003.1"/>
</dbReference>
<keyword evidence="2" id="KW-1185">Reference proteome</keyword>
<evidence type="ECO:0000313" key="1">
    <source>
        <dbReference type="EMBL" id="MDF0707700.1"/>
    </source>
</evidence>
<name>A0ABT5XP77_9FLAO</name>
<accession>A0ABT5XP77</accession>
<organism evidence="1 2">
    <name type="scientific">Flagellimonas okinawensis</name>
    <dbReference type="NCBI Taxonomy" id="3031324"/>
    <lineage>
        <taxon>Bacteria</taxon>
        <taxon>Pseudomonadati</taxon>
        <taxon>Bacteroidota</taxon>
        <taxon>Flavobacteriia</taxon>
        <taxon>Flavobacteriales</taxon>
        <taxon>Flavobacteriaceae</taxon>
        <taxon>Flagellimonas</taxon>
    </lineage>
</organism>
<comment type="caution">
    <text evidence="1">The sequence shown here is derived from an EMBL/GenBank/DDBJ whole genome shotgun (WGS) entry which is preliminary data.</text>
</comment>
<evidence type="ECO:0000313" key="2">
    <source>
        <dbReference type="Proteomes" id="UP001217083"/>
    </source>
</evidence>
<gene>
    <name evidence="1" type="ORF">PY091_10770</name>
</gene>
<dbReference type="Proteomes" id="UP001217083">
    <property type="component" value="Unassembled WGS sequence"/>
</dbReference>
<protein>
    <submittedName>
        <fullName evidence="1">Uncharacterized protein</fullName>
    </submittedName>
</protein>
<reference evidence="1 2" key="1">
    <citation type="submission" date="2023-03" db="EMBL/GenBank/DDBJ databases">
        <title>Muricauda XX sp. nov. and Muricauda XXX sp. nov., two novel species isolated from Okinawa Trough.</title>
        <authorList>
            <person name="Cao W."/>
            <person name="Deng X."/>
        </authorList>
    </citation>
    <scope>NUCLEOTIDE SEQUENCE [LARGE SCALE GENOMIC DNA]</scope>
    <source>
        <strain evidence="1 2">81s02</strain>
    </source>
</reference>
<sequence>MYGKEKKHCQVDDEKDKTFSHQGIDLKVLGAIVCLGFHKAKTMEAIALWGVWS</sequence>